<dbReference type="GO" id="GO:0032259">
    <property type="term" value="P:methylation"/>
    <property type="evidence" value="ECO:0007669"/>
    <property type="project" value="UniProtKB-KW"/>
</dbReference>
<evidence type="ECO:0000259" key="3">
    <source>
        <dbReference type="Pfam" id="PF13649"/>
    </source>
</evidence>
<dbReference type="AlphaFoldDB" id="A0A7X0DPU3"/>
<dbReference type="PANTHER" id="PTHR43861">
    <property type="entry name" value="TRANS-ACONITATE 2-METHYLTRANSFERASE-RELATED"/>
    <property type="match status" value="1"/>
</dbReference>
<reference evidence="4 5" key="1">
    <citation type="submission" date="2020-08" db="EMBL/GenBank/DDBJ databases">
        <title>Genomic Encyclopedia of Type Strains, Phase IV (KMG-IV): sequencing the most valuable type-strain genomes for metagenomic binning, comparative biology and taxonomic classification.</title>
        <authorList>
            <person name="Goeker M."/>
        </authorList>
    </citation>
    <scope>NUCLEOTIDE SEQUENCE [LARGE SCALE GENOMIC DNA]</scope>
    <source>
        <strain evidence="4 5">DSM 11590</strain>
    </source>
</reference>
<dbReference type="InterPro" id="IPR029063">
    <property type="entry name" value="SAM-dependent_MTases_sf"/>
</dbReference>
<proteinExistence type="predicted"/>
<keyword evidence="2 4" id="KW-0808">Transferase</keyword>
<keyword evidence="5" id="KW-1185">Reference proteome</keyword>
<dbReference type="RefSeq" id="WP_184264587.1">
    <property type="nucleotide sequence ID" value="NZ_JACIIX010000012.1"/>
</dbReference>
<feature type="domain" description="Methyltransferase" evidence="3">
    <location>
        <begin position="35"/>
        <end position="124"/>
    </location>
</feature>
<dbReference type="Proteomes" id="UP000544872">
    <property type="component" value="Unassembled WGS sequence"/>
</dbReference>
<dbReference type="Pfam" id="PF13649">
    <property type="entry name" value="Methyltransf_25"/>
    <property type="match status" value="1"/>
</dbReference>
<dbReference type="CDD" id="cd02440">
    <property type="entry name" value="AdoMet_MTases"/>
    <property type="match status" value="1"/>
</dbReference>
<dbReference type="SUPFAM" id="SSF53335">
    <property type="entry name" value="S-adenosyl-L-methionine-dependent methyltransferases"/>
    <property type="match status" value="1"/>
</dbReference>
<dbReference type="EMBL" id="JACIIX010000012">
    <property type="protein sequence ID" value="MBB6211637.1"/>
    <property type="molecule type" value="Genomic_DNA"/>
</dbReference>
<gene>
    <name evidence="4" type="ORF">FHS48_003078</name>
</gene>
<name>A0A7X0DPU3_NOVIT</name>
<evidence type="ECO:0000256" key="2">
    <source>
        <dbReference type="ARBA" id="ARBA00022679"/>
    </source>
</evidence>
<dbReference type="PANTHER" id="PTHR43861:SF1">
    <property type="entry name" value="TRANS-ACONITATE 2-METHYLTRANSFERASE"/>
    <property type="match status" value="1"/>
</dbReference>
<comment type="caution">
    <text evidence="4">The sequence shown here is derived from an EMBL/GenBank/DDBJ whole genome shotgun (WGS) entry which is preliminary data.</text>
</comment>
<evidence type="ECO:0000313" key="5">
    <source>
        <dbReference type="Proteomes" id="UP000544872"/>
    </source>
</evidence>
<protein>
    <submittedName>
        <fullName evidence="4">SAM-dependent methyltransferase</fullName>
    </submittedName>
</protein>
<dbReference type="InterPro" id="IPR041698">
    <property type="entry name" value="Methyltransf_25"/>
</dbReference>
<evidence type="ECO:0000256" key="1">
    <source>
        <dbReference type="ARBA" id="ARBA00022603"/>
    </source>
</evidence>
<dbReference type="GO" id="GO:0008168">
    <property type="term" value="F:methyltransferase activity"/>
    <property type="evidence" value="ECO:0007669"/>
    <property type="project" value="UniProtKB-KW"/>
</dbReference>
<evidence type="ECO:0000313" key="4">
    <source>
        <dbReference type="EMBL" id="MBB6211637.1"/>
    </source>
</evidence>
<accession>A0A7X0DPU3</accession>
<organism evidence="4 5">
    <name type="scientific">Novispirillum itersonii</name>
    <name type="common">Aquaspirillum itersonii</name>
    <dbReference type="NCBI Taxonomy" id="189"/>
    <lineage>
        <taxon>Bacteria</taxon>
        <taxon>Pseudomonadati</taxon>
        <taxon>Pseudomonadota</taxon>
        <taxon>Alphaproteobacteria</taxon>
        <taxon>Rhodospirillales</taxon>
        <taxon>Novispirillaceae</taxon>
        <taxon>Novispirillum</taxon>
    </lineage>
</organism>
<dbReference type="Gene3D" id="3.40.50.150">
    <property type="entry name" value="Vaccinia Virus protein VP39"/>
    <property type="match status" value="1"/>
</dbReference>
<sequence length="207" mass="23133">MKATVHRMVGVARRRDSWLQPWLPQIIRHASGQPVLELGCGWGDDTAVLTAAGLTVTGLDLSADLLAQARRRVPQATFVQQDLCDPWPLERAGVILASLSLHYFRREQTRVLIDRAAGVLGPDGLLVCRLNSSRDVCYGALGRLMGHRRIEPGLYRVHGSPKRFVSAADLEDLFSGWRVLHRRHRVSLRFGLPKALWEVVLQPPVGR</sequence>
<keyword evidence="1 4" id="KW-0489">Methyltransferase</keyword>